<organism evidence="2 3">
    <name type="scientific">Didymella heteroderae</name>
    <dbReference type="NCBI Taxonomy" id="1769908"/>
    <lineage>
        <taxon>Eukaryota</taxon>
        <taxon>Fungi</taxon>
        <taxon>Dikarya</taxon>
        <taxon>Ascomycota</taxon>
        <taxon>Pezizomycotina</taxon>
        <taxon>Dothideomycetes</taxon>
        <taxon>Pleosporomycetidae</taxon>
        <taxon>Pleosporales</taxon>
        <taxon>Pleosporineae</taxon>
        <taxon>Didymellaceae</taxon>
        <taxon>Didymella</taxon>
    </lineage>
</organism>
<dbReference type="Proteomes" id="UP000758155">
    <property type="component" value="Unassembled WGS sequence"/>
</dbReference>
<evidence type="ECO:0000313" key="2">
    <source>
        <dbReference type="EMBL" id="KAF3033439.1"/>
    </source>
</evidence>
<dbReference type="EMBL" id="SWKV01000081">
    <property type="protein sequence ID" value="KAF3033439.1"/>
    <property type="molecule type" value="Genomic_DNA"/>
</dbReference>
<proteinExistence type="predicted"/>
<feature type="region of interest" description="Disordered" evidence="1">
    <location>
        <begin position="487"/>
        <end position="506"/>
    </location>
</feature>
<evidence type="ECO:0000313" key="3">
    <source>
        <dbReference type="Proteomes" id="UP000758155"/>
    </source>
</evidence>
<accession>A0A9P4WIR3</accession>
<dbReference type="OrthoDB" id="5326588at2759"/>
<name>A0A9P4WIR3_9PLEO</name>
<keyword evidence="3" id="KW-1185">Reference proteome</keyword>
<gene>
    <name evidence="2" type="ORF">E8E12_003964</name>
</gene>
<reference evidence="2" key="1">
    <citation type="submission" date="2019-04" db="EMBL/GenBank/DDBJ databases">
        <title>Sequencing of skin fungus with MAO and IRED activity.</title>
        <authorList>
            <person name="Marsaioli A.J."/>
            <person name="Bonatto J.M.C."/>
            <person name="Reis Junior O."/>
        </authorList>
    </citation>
    <scope>NUCLEOTIDE SEQUENCE</scope>
    <source>
        <strain evidence="2">28M1</strain>
    </source>
</reference>
<feature type="region of interest" description="Disordered" evidence="1">
    <location>
        <begin position="264"/>
        <end position="319"/>
    </location>
</feature>
<feature type="region of interest" description="Disordered" evidence="1">
    <location>
        <begin position="887"/>
        <end position="912"/>
    </location>
</feature>
<feature type="compositionally biased region" description="Low complexity" evidence="1">
    <location>
        <begin position="276"/>
        <end position="291"/>
    </location>
</feature>
<sequence length="1380" mass="160463">MAPICRARLLSDLSGQTACDKEATSADGRLCAFHSRQCQALYRGYKKRNAELDSLPSNQPSYFVSKKGSIVSLDYADVNDEATLKQLHEYLFKTFQLLDRVIRARRLHHSHFFAIDNDYGHQKYLDKLLNDKQNMTKALERLGKRASTVMYEQKQWFDWVKETQAKEEKEGETESRKVKLESLLFQRHQKEIKRQQRQMQAREAQKQQEQFLDETYKQRLSDMSEEEQDDWDPIKDIYGYERENYVELIKYFLMLKDQEPNAAIEDTPAQPDFPQADGASGSAAPAKALSKSAKKRAKKANAENKKLADPTLQTEEGRGPNVIGMETRAQMRERLRKPVKFERATGWYVQGIGPNGYDAQTPIIPDDEIEQLLNEVAEIKNFLFCRLLLAQSTLLPAALKAESIEDFIGKEEVTRENLRDLCLKLERPVLQDVRDACADFIRERDGVEDLEDADEKKEAEDHREIHRATDKYRLKFKKGKMPDHYKTMREKSAKKASKDQKSPFTEESGAIDFGKVTDESQYTRKRTRIKICGRYMYNYPSEKALTRGGWFHFSIIAKDSDLFDAVELCRNWNEFFELNILCLYHYFPAPKWTKFIGDLARQQLLQLGFIPYFHADKAESVTNYFQTGSRGMTRRAHQHTEMRNFVCGHIKRDDPVSRRFIQYLAMESWELRALVRDAKTGRVLISPPEDELWLLREKSGWGRASRNEYEVVGEVGPTFFEAMDKSRKWHFGFEEFYDVYIWDSSPGRSFFILQRKIEEVLTRAMRVRELKDMFSTAAPILKTLTKDPVTERVRSIKPDEKAESIWDGLDKNARAWSWSPQGGFGKEGFEDSYKYTEADEVEDAILFPLEDTGLLPNDLYRHVPSAMEMFETNPIDFQRFAADLDTDDEVESSDGTDLGEAEDDGDSDWEDQSDYHEYEHMHGSELEAGESENAAEAVEILTEQFKSMVIREPDYFIPILRDPECKRAKKLPKAIRKNPVELMGCCRFALRCLQEYDYSHRGMEADVYRHIDRQKSKVFKQSFHLGDAEANALQRYVEHKYMVDAMDMYMMENGSLNPAPFELCKTMRMADLFREERRISDDAFTAYAAIAVFYEGADFLASPHGEPWRDTKLLNQAERAKHVPDRRTHRSNKTMPKEFWADWDALLKQHKRASSDVMDDIYPLAWRKALRRTIIKLFKAGVICASYAGSAAGVAIAAAEPGRDLDVYIDYRVGIPPARIVSQLQDPTPMDGSFIVDKVTKFTAQFPDARFSVLRLWSAPHFYPLMLGLDKRAMCSFLDDRGRAWEWKFIPKDMPYSEWSVHQQLSLRLQPYEHVWGKQVWVARDLVVVMGRDADECRRFSEGATWAVQTKPWRLEVDFWRSFVGVEARFLEALDRRWLE</sequence>
<feature type="compositionally biased region" description="Basic and acidic residues" evidence="1">
    <location>
        <begin position="487"/>
        <end position="501"/>
    </location>
</feature>
<protein>
    <submittedName>
        <fullName evidence="2">Uncharacterized protein</fullName>
    </submittedName>
</protein>
<comment type="caution">
    <text evidence="2">The sequence shown here is derived from an EMBL/GenBank/DDBJ whole genome shotgun (WGS) entry which is preliminary data.</text>
</comment>
<evidence type="ECO:0000256" key="1">
    <source>
        <dbReference type="SAM" id="MobiDB-lite"/>
    </source>
</evidence>